<feature type="transmembrane region" description="Helical" evidence="9">
    <location>
        <begin position="375"/>
        <end position="395"/>
    </location>
</feature>
<evidence type="ECO:0000256" key="9">
    <source>
        <dbReference type="SAM" id="Phobius"/>
    </source>
</evidence>
<keyword evidence="6 9" id="KW-0472">Membrane</keyword>
<dbReference type="GO" id="GO:0005886">
    <property type="term" value="C:plasma membrane"/>
    <property type="evidence" value="ECO:0007669"/>
    <property type="project" value="UniProtKB-SubCell"/>
</dbReference>
<feature type="transmembrane region" description="Helical" evidence="9">
    <location>
        <begin position="292"/>
        <end position="312"/>
    </location>
</feature>
<feature type="compositionally biased region" description="Basic and acidic residues" evidence="8">
    <location>
        <begin position="413"/>
        <end position="433"/>
    </location>
</feature>
<evidence type="ECO:0000256" key="1">
    <source>
        <dbReference type="ARBA" id="ARBA00004651"/>
    </source>
</evidence>
<evidence type="ECO:0000256" key="6">
    <source>
        <dbReference type="ARBA" id="ARBA00023136"/>
    </source>
</evidence>
<dbReference type="Proteomes" id="UP000013167">
    <property type="component" value="Unassembled WGS sequence"/>
</dbReference>
<dbReference type="EMBL" id="CAIZ01000143">
    <property type="protein sequence ID" value="CCH70916.1"/>
    <property type="molecule type" value="Genomic_DNA"/>
</dbReference>
<dbReference type="InterPro" id="IPR018584">
    <property type="entry name" value="GT87"/>
</dbReference>
<comment type="caution">
    <text evidence="10">The sequence shown here is derived from an EMBL/GenBank/DDBJ whole genome shotgun (WGS) entry which is preliminary data.</text>
</comment>
<evidence type="ECO:0000256" key="2">
    <source>
        <dbReference type="ARBA" id="ARBA00022475"/>
    </source>
</evidence>
<dbReference type="STRING" id="1193181.BN10_710002"/>
<reference evidence="10 11" key="1">
    <citation type="journal article" date="2013" name="ISME J.">
        <title>A metabolic model for members of the genus Tetrasphaera involved in enhanced biological phosphorus removal.</title>
        <authorList>
            <person name="Kristiansen R."/>
            <person name="Nguyen H.T.T."/>
            <person name="Saunders A.M."/>
            <person name="Nielsen J.L."/>
            <person name="Wimmer R."/>
            <person name="Le V.Q."/>
            <person name="McIlroy S.J."/>
            <person name="Petrovski S."/>
            <person name="Seviour R.J."/>
            <person name="Calteau A."/>
            <person name="Nielsen K.L."/>
            <person name="Nielsen P.H."/>
        </authorList>
    </citation>
    <scope>NUCLEOTIDE SEQUENCE [LARGE SCALE GENOMIC DNA]</scope>
    <source>
        <strain evidence="10 11">Lp2</strain>
    </source>
</reference>
<dbReference type="Pfam" id="PF09594">
    <property type="entry name" value="GT87"/>
    <property type="match status" value="1"/>
</dbReference>
<feature type="transmembrane region" description="Helical" evidence="9">
    <location>
        <begin position="118"/>
        <end position="139"/>
    </location>
</feature>
<dbReference type="GO" id="GO:0016758">
    <property type="term" value="F:hexosyltransferase activity"/>
    <property type="evidence" value="ECO:0007669"/>
    <property type="project" value="InterPro"/>
</dbReference>
<feature type="transmembrane region" description="Helical" evidence="9">
    <location>
        <begin position="207"/>
        <end position="225"/>
    </location>
</feature>
<dbReference type="AlphaFoldDB" id="N0E4R9"/>
<keyword evidence="5 9" id="KW-1133">Transmembrane helix</keyword>
<keyword evidence="2" id="KW-1003">Cell membrane</keyword>
<evidence type="ECO:0000256" key="3">
    <source>
        <dbReference type="ARBA" id="ARBA00022679"/>
    </source>
</evidence>
<keyword evidence="11" id="KW-1185">Reference proteome</keyword>
<feature type="transmembrane region" description="Helical" evidence="9">
    <location>
        <begin position="79"/>
        <end position="106"/>
    </location>
</feature>
<feature type="transmembrane region" description="Helical" evidence="9">
    <location>
        <begin position="12"/>
        <end position="34"/>
    </location>
</feature>
<feature type="transmembrane region" description="Helical" evidence="9">
    <location>
        <begin position="318"/>
        <end position="335"/>
    </location>
</feature>
<organism evidence="10 11">
    <name type="scientific">Phycicoccus elongatus Lp2</name>
    <dbReference type="NCBI Taxonomy" id="1193181"/>
    <lineage>
        <taxon>Bacteria</taxon>
        <taxon>Bacillati</taxon>
        <taxon>Actinomycetota</taxon>
        <taxon>Actinomycetes</taxon>
        <taxon>Micrococcales</taxon>
        <taxon>Intrasporangiaceae</taxon>
        <taxon>Phycicoccus</taxon>
    </lineage>
</organism>
<comment type="similarity">
    <text evidence="7">Belongs to the glycosyltransferase 87 family.</text>
</comment>
<evidence type="ECO:0000313" key="10">
    <source>
        <dbReference type="EMBL" id="CCH70916.1"/>
    </source>
</evidence>
<proteinExistence type="inferred from homology"/>
<evidence type="ECO:0000256" key="8">
    <source>
        <dbReference type="SAM" id="MobiDB-lite"/>
    </source>
</evidence>
<evidence type="ECO:0000256" key="4">
    <source>
        <dbReference type="ARBA" id="ARBA00022692"/>
    </source>
</evidence>
<feature type="transmembrane region" description="Helical" evidence="9">
    <location>
        <begin position="342"/>
        <end position="363"/>
    </location>
</feature>
<keyword evidence="4 9" id="KW-0812">Transmembrane</keyword>
<accession>N0E4R9</accession>
<evidence type="ECO:0000256" key="7">
    <source>
        <dbReference type="ARBA" id="ARBA00024033"/>
    </source>
</evidence>
<gene>
    <name evidence="10" type="ORF">BN10_710002</name>
</gene>
<dbReference type="eggNOG" id="COG5650">
    <property type="taxonomic scope" value="Bacteria"/>
</dbReference>
<keyword evidence="3" id="KW-0808">Transferase</keyword>
<name>N0E4R9_9MICO</name>
<feature type="transmembrane region" description="Helical" evidence="9">
    <location>
        <begin position="265"/>
        <end position="285"/>
    </location>
</feature>
<feature type="region of interest" description="Disordered" evidence="8">
    <location>
        <begin position="408"/>
        <end position="448"/>
    </location>
</feature>
<evidence type="ECO:0000313" key="11">
    <source>
        <dbReference type="Proteomes" id="UP000013167"/>
    </source>
</evidence>
<dbReference type="HOGENOM" id="CLU_034641_3_0_11"/>
<protein>
    <submittedName>
        <fullName evidence="10">Putative membrane protein</fullName>
    </submittedName>
</protein>
<feature type="transmembrane region" description="Helical" evidence="9">
    <location>
        <begin position="177"/>
        <end position="200"/>
    </location>
</feature>
<evidence type="ECO:0000256" key="5">
    <source>
        <dbReference type="ARBA" id="ARBA00022989"/>
    </source>
</evidence>
<sequence length="448" mass="48785">MAGREDGVKVWARWALAALIVALAAMPVVLRYLVFWPLDQWQVDVEVYRQAGESILTGRPIYLAMTEAPQLLPFTYPPFAAILSLPLALVPFGMAGWAWTLAQVLATTAITWYAARPLLIRFGPWLPVALAVLAAPMLWLHPVSDGIRFGQVNAFLVLACLMDLVRPRPRLLARVPAGVLVGLAMAIKLTPGVFVIHFLVCRRFKEAATAVATAVVVTLATWLVLPQASFAFWGGALQDPARLGPNAGTANQAIRGVLLRVGPDGLVGTALWLVLAGTVAVLGFGLARRFHVAGASVAEVATVGIVACLISPVSWVHHYHWVVVVILALLGADPLRERWRLYAASAVTVWFLCRLPWWGISWLNHRDWPRLPGRLLQNAGMAGGVLALVLLWQLWRRYVAPDRSAAEESGELEDAHEGQDEADHTADAPDRRQLHLGQQGAAEGGPQR</sequence>
<comment type="subcellular location">
    <subcellularLocation>
        <location evidence="1">Cell membrane</location>
        <topology evidence="1">Multi-pass membrane protein</topology>
    </subcellularLocation>
</comment>